<keyword evidence="4" id="KW-1015">Disulfide bond</keyword>
<dbReference type="EMBL" id="WJXW01000002">
    <property type="protein sequence ID" value="KAF9739434.1"/>
    <property type="molecule type" value="Genomic_DNA"/>
</dbReference>
<keyword evidence="7 11" id="KW-0624">Polysaccharide degradation</keyword>
<feature type="domain" description="CBM1" evidence="12">
    <location>
        <begin position="18"/>
        <end position="55"/>
    </location>
</feature>
<evidence type="ECO:0000313" key="14">
    <source>
        <dbReference type="Proteomes" id="UP000756921"/>
    </source>
</evidence>
<feature type="binding site" evidence="9">
    <location>
        <position position="258"/>
    </location>
    <ligand>
        <name>substrate</name>
    </ligand>
</feature>
<comment type="similarity">
    <text evidence="11">Belongs to the glycosyl hydrolase family 6.</text>
</comment>
<dbReference type="PROSITE" id="PS00655">
    <property type="entry name" value="GLYCOSYL_HYDROL_F6_1"/>
    <property type="match status" value="1"/>
</dbReference>
<dbReference type="OrthoDB" id="64893at2759"/>
<evidence type="ECO:0000256" key="1">
    <source>
        <dbReference type="ARBA" id="ARBA00022729"/>
    </source>
</evidence>
<evidence type="ECO:0000256" key="8">
    <source>
        <dbReference type="PIRSR" id="PIRSR001100-1"/>
    </source>
</evidence>
<evidence type="ECO:0000256" key="7">
    <source>
        <dbReference type="ARBA" id="ARBA00023326"/>
    </source>
</evidence>
<evidence type="ECO:0000256" key="2">
    <source>
        <dbReference type="ARBA" id="ARBA00022801"/>
    </source>
</evidence>
<keyword evidence="6 11" id="KW-0326">Glycosidase</keyword>
<organism evidence="13 14">
    <name type="scientific">Paraphaeosphaeria minitans</name>
    <dbReference type="NCBI Taxonomy" id="565426"/>
    <lineage>
        <taxon>Eukaryota</taxon>
        <taxon>Fungi</taxon>
        <taxon>Dikarya</taxon>
        <taxon>Ascomycota</taxon>
        <taxon>Pezizomycotina</taxon>
        <taxon>Dothideomycetes</taxon>
        <taxon>Pleosporomycetidae</taxon>
        <taxon>Pleosporales</taxon>
        <taxon>Massarineae</taxon>
        <taxon>Didymosphaeriaceae</taxon>
        <taxon>Paraphaeosphaeria</taxon>
    </lineage>
</organism>
<feature type="binding site" evidence="9">
    <location>
        <position position="387"/>
    </location>
    <ligand>
        <name>substrate</name>
    </ligand>
</feature>
<dbReference type="PANTHER" id="PTHR34876:SF4">
    <property type="entry name" value="1,4-BETA-D-GLUCAN CELLOBIOHYDROLASE C-RELATED"/>
    <property type="match status" value="1"/>
</dbReference>
<dbReference type="GO" id="GO:0004553">
    <property type="term" value="F:hydrolase activity, hydrolyzing O-glycosyl compounds"/>
    <property type="evidence" value="ECO:0007669"/>
    <property type="project" value="InterPro"/>
</dbReference>
<feature type="binding site" evidence="9">
    <location>
        <position position="294"/>
    </location>
    <ligand>
        <name>substrate</name>
    </ligand>
</feature>
<feature type="chain" id="PRO_5040537743" description="Glucanase" evidence="11">
    <location>
        <begin position="19"/>
        <end position="434"/>
    </location>
</feature>
<dbReference type="AlphaFoldDB" id="A0A9P6KV29"/>
<feature type="active site" description="Proton acceptor" evidence="8">
    <location>
        <position position="389"/>
    </location>
</feature>
<dbReference type="Pfam" id="PF00734">
    <property type="entry name" value="CBM_1"/>
    <property type="match status" value="1"/>
</dbReference>
<evidence type="ECO:0000256" key="3">
    <source>
        <dbReference type="ARBA" id="ARBA00023001"/>
    </source>
</evidence>
<keyword evidence="5 11" id="KW-0119">Carbohydrate metabolism</keyword>
<keyword evidence="14" id="KW-1185">Reference proteome</keyword>
<dbReference type="PROSITE" id="PS51164">
    <property type="entry name" value="CBM1_2"/>
    <property type="match status" value="1"/>
</dbReference>
<dbReference type="EC" id="3.2.1.-" evidence="11"/>
<dbReference type="PIRSF" id="PIRSF001100">
    <property type="entry name" value="Beta_cellobiohydrolase"/>
    <property type="match status" value="1"/>
</dbReference>
<dbReference type="InterPro" id="IPR016288">
    <property type="entry name" value="Beta_cellobiohydrolase"/>
</dbReference>
<dbReference type="InterPro" id="IPR035971">
    <property type="entry name" value="CBD_sf"/>
</dbReference>
<keyword evidence="1 11" id="KW-0732">Signal</keyword>
<evidence type="ECO:0000313" key="13">
    <source>
        <dbReference type="EMBL" id="KAF9739434.1"/>
    </source>
</evidence>
<dbReference type="Gene3D" id="3.20.20.40">
    <property type="entry name" value="1, 4-beta cellobiohydrolase"/>
    <property type="match status" value="1"/>
</dbReference>
<evidence type="ECO:0000256" key="9">
    <source>
        <dbReference type="PIRSR" id="PIRSR001100-2"/>
    </source>
</evidence>
<feature type="binding site" evidence="9">
    <location>
        <position position="145"/>
    </location>
    <ligand>
        <name>substrate</name>
    </ligand>
</feature>
<dbReference type="Proteomes" id="UP000756921">
    <property type="component" value="Unassembled WGS sequence"/>
</dbReference>
<feature type="binding site" evidence="9">
    <location>
        <position position="255"/>
    </location>
    <ligand>
        <name>substrate</name>
    </ligand>
</feature>
<feature type="binding site" evidence="9">
    <location>
        <position position="383"/>
    </location>
    <ligand>
        <name>substrate</name>
    </ligand>
</feature>
<dbReference type="PANTHER" id="PTHR34876">
    <property type="match status" value="1"/>
</dbReference>
<evidence type="ECO:0000259" key="12">
    <source>
        <dbReference type="PROSITE" id="PS51164"/>
    </source>
</evidence>
<protein>
    <recommendedName>
        <fullName evidence="11">Glucanase</fullName>
        <ecNumber evidence="11">3.2.1.-</ecNumber>
    </recommendedName>
</protein>
<gene>
    <name evidence="13" type="ORF">PMIN01_02068</name>
</gene>
<feature type="signal peptide" evidence="11">
    <location>
        <begin position="1"/>
        <end position="18"/>
    </location>
</feature>
<sequence length="434" mass="45170">MKNAKILAVAVLASTTHAQSQLYGQCGGIDWKGATACVSGSYCYKVNDCAAGSSIAVTIAKTTAKSTSTTLSTATKTSAGATQVKSAPAATNSANPIAGKAFYANPYYSSEIVSLAAPSLSAAGSAALAAKATNVAKVGTFYWLDVRAKVPTIATFAKDVQAKNAAGANLVLPLVVYDLPERDCAALASNGELLLANNGAALYQGYIDDISAQIKAFPDVQFKCANAADAYKTLAQYAIKTLNLKNVVMYLDAGHAGWLGWTANLTPAAQLFGQIYKAAGSPAAVRGLATNVANYNAWSISTCPSYTQGNAVCDEKKYVNALAPLLQAQGFPAHFITDTGRSGVQPTKQQAWGDWCNVIGTGFGIRPSTSTDDPILDAYVWVKPGGECDGTSNTTAVRYDAHCGLEDALKPAPEAGSWFQAYFAQLLTNANPAF</sequence>
<dbReference type="FunFam" id="3.20.20.40:FF:000001">
    <property type="entry name" value="Glucanase"/>
    <property type="match status" value="1"/>
</dbReference>
<comment type="caution">
    <text evidence="13">The sequence shown here is derived from an EMBL/GenBank/DDBJ whole genome shotgun (WGS) entry which is preliminary data.</text>
</comment>
<dbReference type="GO" id="GO:0030248">
    <property type="term" value="F:cellulose binding"/>
    <property type="evidence" value="ECO:0007669"/>
    <property type="project" value="InterPro"/>
</dbReference>
<dbReference type="SUPFAM" id="SSF57180">
    <property type="entry name" value="Cellulose-binding domain"/>
    <property type="match status" value="1"/>
</dbReference>
<evidence type="ECO:0000256" key="10">
    <source>
        <dbReference type="PROSITE-ProRule" id="PRU10056"/>
    </source>
</evidence>
<dbReference type="Pfam" id="PF01341">
    <property type="entry name" value="Glyco_hydro_6"/>
    <property type="match status" value="1"/>
</dbReference>
<evidence type="ECO:0000256" key="4">
    <source>
        <dbReference type="ARBA" id="ARBA00023157"/>
    </source>
</evidence>
<dbReference type="GO" id="GO:0005576">
    <property type="term" value="C:extracellular region"/>
    <property type="evidence" value="ECO:0007669"/>
    <property type="project" value="InterPro"/>
</dbReference>
<dbReference type="InterPro" id="IPR036434">
    <property type="entry name" value="Beta_cellobiohydrolase_sf"/>
</dbReference>
<dbReference type="InterPro" id="IPR001524">
    <property type="entry name" value="Glyco_hydro_6_CS"/>
</dbReference>
<keyword evidence="3 11" id="KW-0136">Cellulose degradation</keyword>
<evidence type="ECO:0000256" key="6">
    <source>
        <dbReference type="ARBA" id="ARBA00023295"/>
    </source>
</evidence>
<name>A0A9P6KV29_9PLEO</name>
<reference evidence="13" key="1">
    <citation type="journal article" date="2020" name="Mol. Plant Microbe Interact.">
        <title>Genome Sequence of the Biocontrol Agent Coniothyrium minitans strain Conio (IMI 134523).</title>
        <authorList>
            <person name="Patel D."/>
            <person name="Shittu T.A."/>
            <person name="Baroncelli R."/>
            <person name="Muthumeenakshi S."/>
            <person name="Osborne T.H."/>
            <person name="Janganan T.K."/>
            <person name="Sreenivasaprasad S."/>
        </authorList>
    </citation>
    <scope>NUCLEOTIDE SEQUENCE</scope>
    <source>
        <strain evidence="13">Conio</strain>
    </source>
</reference>
<dbReference type="InterPro" id="IPR000254">
    <property type="entry name" value="CBD"/>
</dbReference>
<accession>A0A9P6KV29</accession>
<evidence type="ECO:0000256" key="11">
    <source>
        <dbReference type="RuleBase" id="RU361186"/>
    </source>
</evidence>
<feature type="binding site" evidence="9">
    <location>
        <position position="355"/>
    </location>
    <ligand>
        <name>substrate</name>
    </ligand>
</feature>
<feature type="binding site" evidence="9">
    <location>
        <position position="143"/>
    </location>
    <ligand>
        <name>substrate</name>
    </ligand>
</feature>
<dbReference type="SMART" id="SM00236">
    <property type="entry name" value="fCBD"/>
    <property type="match status" value="1"/>
</dbReference>
<dbReference type="PRINTS" id="PR00733">
    <property type="entry name" value="GLHYDRLASE6"/>
</dbReference>
<keyword evidence="2 11" id="KW-0378">Hydrolase</keyword>
<evidence type="ECO:0000256" key="5">
    <source>
        <dbReference type="ARBA" id="ARBA00023277"/>
    </source>
</evidence>
<dbReference type="SUPFAM" id="SSF51989">
    <property type="entry name" value="Glycosyl hydrolases family 6, cellulases"/>
    <property type="match status" value="1"/>
</dbReference>
<feature type="active site" evidence="10">
    <location>
        <position position="183"/>
    </location>
</feature>
<dbReference type="GO" id="GO:0030245">
    <property type="term" value="P:cellulose catabolic process"/>
    <property type="evidence" value="ECO:0007669"/>
    <property type="project" value="UniProtKB-KW"/>
</dbReference>
<proteinExistence type="inferred from homology"/>